<organism evidence="1 2">
    <name type="scientific">Gemella bergeri ATCC 700627</name>
    <dbReference type="NCBI Taxonomy" id="1321820"/>
    <lineage>
        <taxon>Bacteria</taxon>
        <taxon>Bacillati</taxon>
        <taxon>Bacillota</taxon>
        <taxon>Bacilli</taxon>
        <taxon>Bacillales</taxon>
        <taxon>Gemellaceae</taxon>
        <taxon>Gemella</taxon>
    </lineage>
</organism>
<evidence type="ECO:0000313" key="2">
    <source>
        <dbReference type="Proteomes" id="UP000016637"/>
    </source>
</evidence>
<keyword evidence="2" id="KW-1185">Reference proteome</keyword>
<dbReference type="EMBL" id="AWVP01000059">
    <property type="protein sequence ID" value="ERK57842.1"/>
    <property type="molecule type" value="Genomic_DNA"/>
</dbReference>
<name>U2S4X9_9BACL</name>
<comment type="caution">
    <text evidence="1">The sequence shown here is derived from an EMBL/GenBank/DDBJ whole genome shotgun (WGS) entry which is preliminary data.</text>
</comment>
<protein>
    <submittedName>
        <fullName evidence="1">Uncharacterized protein</fullName>
    </submittedName>
</protein>
<dbReference type="RefSeq" id="WP_021753601.1">
    <property type="nucleotide sequence ID" value="NZ_KI271873.1"/>
</dbReference>
<gene>
    <name evidence="1" type="ORF">HMPREF1983_00945</name>
</gene>
<reference evidence="1 2" key="1">
    <citation type="submission" date="2013-08" db="EMBL/GenBank/DDBJ databases">
        <authorList>
            <person name="Weinstock G."/>
            <person name="Sodergren E."/>
            <person name="Wylie T."/>
            <person name="Fulton L."/>
            <person name="Fulton R."/>
            <person name="Fronick C."/>
            <person name="O'Laughlin M."/>
            <person name="Godfrey J."/>
            <person name="Miner T."/>
            <person name="Herter B."/>
            <person name="Appelbaum E."/>
            <person name="Cordes M."/>
            <person name="Lek S."/>
            <person name="Wollam A."/>
            <person name="Pepin K.H."/>
            <person name="Palsikar V.B."/>
            <person name="Mitreva M."/>
            <person name="Wilson R.K."/>
        </authorList>
    </citation>
    <scope>NUCLEOTIDE SEQUENCE [LARGE SCALE GENOMIC DNA]</scope>
    <source>
        <strain evidence="1 2">ATCC 700627</strain>
    </source>
</reference>
<proteinExistence type="predicted"/>
<sequence length="72" mass="8449">MLGTILEKNKLLITKYIGKGEDERKKFELLLTTNSAPVIKYRGERFVYNWEELIKFAINIIDEKLDGNKNCK</sequence>
<dbReference type="Proteomes" id="UP000016637">
    <property type="component" value="Unassembled WGS sequence"/>
</dbReference>
<dbReference type="AlphaFoldDB" id="U2S4X9"/>
<dbReference type="PATRIC" id="fig|1321820.3.peg.918"/>
<dbReference type="HOGENOM" id="CLU_2716673_0_0_9"/>
<evidence type="ECO:0000313" key="1">
    <source>
        <dbReference type="EMBL" id="ERK57842.1"/>
    </source>
</evidence>
<accession>U2S4X9</accession>